<dbReference type="AlphaFoldDB" id="A0A0F8VTM6"/>
<evidence type="ECO:0008006" key="2">
    <source>
        <dbReference type="Google" id="ProtNLM"/>
    </source>
</evidence>
<dbReference type="SUPFAM" id="SSF82185">
    <property type="entry name" value="Histone H3 K4-specific methyltransferase SET7/9 N-terminal domain"/>
    <property type="match status" value="1"/>
</dbReference>
<comment type="caution">
    <text evidence="1">The sequence shown here is derived from an EMBL/GenBank/DDBJ whole genome shotgun (WGS) entry which is preliminary data.</text>
</comment>
<organism evidence="1">
    <name type="scientific">marine sediment metagenome</name>
    <dbReference type="NCBI Taxonomy" id="412755"/>
    <lineage>
        <taxon>unclassified sequences</taxon>
        <taxon>metagenomes</taxon>
        <taxon>ecological metagenomes</taxon>
    </lineage>
</organism>
<protein>
    <recommendedName>
        <fullName evidence="2">MORN variant repeat protein</fullName>
    </recommendedName>
</protein>
<dbReference type="Gene3D" id="2.20.110.10">
    <property type="entry name" value="Histone H3 K4-specific methyltransferase SET7/9 N-terminal domain"/>
    <property type="match status" value="1"/>
</dbReference>
<name>A0A0F8VTM6_9ZZZZ</name>
<accession>A0A0F8VTM6</accession>
<gene>
    <name evidence="1" type="ORF">LCGC14_3152600</name>
</gene>
<reference evidence="1" key="1">
    <citation type="journal article" date="2015" name="Nature">
        <title>Complex archaea that bridge the gap between prokaryotes and eukaryotes.</title>
        <authorList>
            <person name="Spang A."/>
            <person name="Saw J.H."/>
            <person name="Jorgensen S.L."/>
            <person name="Zaremba-Niedzwiedzka K."/>
            <person name="Martijn J."/>
            <person name="Lind A.E."/>
            <person name="van Eijk R."/>
            <person name="Schleper C."/>
            <person name="Guy L."/>
            <person name="Ettema T.J."/>
        </authorList>
    </citation>
    <scope>NUCLEOTIDE SEQUENCE</scope>
</reference>
<dbReference type="EMBL" id="LAZR01069443">
    <property type="protein sequence ID" value="KKK47692.1"/>
    <property type="molecule type" value="Genomic_DNA"/>
</dbReference>
<evidence type="ECO:0000313" key="1">
    <source>
        <dbReference type="EMBL" id="KKK47692.1"/>
    </source>
</evidence>
<sequence length="58" mass="7238">MEYKNELLHGKCIIWHENGQKWWEREYQNDQLCGKNIKWHENGDKCWETKYQNGKQIK</sequence>
<proteinExistence type="predicted"/>